<dbReference type="KEGG" id="kst:KSMBR1_2623"/>
<evidence type="ECO:0000313" key="6">
    <source>
        <dbReference type="Proteomes" id="UP000221734"/>
    </source>
</evidence>
<dbReference type="EMBL" id="LT934425">
    <property type="protein sequence ID" value="SOH05110.1"/>
    <property type="molecule type" value="Genomic_DNA"/>
</dbReference>
<dbReference type="Pfam" id="PF23771">
    <property type="entry name" value="DUF7168"/>
    <property type="match status" value="1"/>
</dbReference>
<keyword evidence="6" id="KW-1185">Reference proteome</keyword>
<dbReference type="GO" id="GO:0006950">
    <property type="term" value="P:response to stress"/>
    <property type="evidence" value="ECO:0007669"/>
    <property type="project" value="UniProtKB-ARBA"/>
</dbReference>
<protein>
    <submittedName>
        <fullName evidence="5">SprT-like family protein</fullName>
    </submittedName>
</protein>
<evidence type="ECO:0000259" key="2">
    <source>
        <dbReference type="Pfam" id="PF10979"/>
    </source>
</evidence>
<dbReference type="Proteomes" id="UP000221734">
    <property type="component" value="Chromosome Kuenenia_stuttgartiensis_MBR1"/>
</dbReference>
<accession>A0A2C9CHE4</accession>
<name>A0A2C9CHE4_KUEST</name>
<feature type="domain" description="SprT-like" evidence="1">
    <location>
        <begin position="34"/>
        <end position="121"/>
    </location>
</feature>
<dbReference type="InterPro" id="IPR006640">
    <property type="entry name" value="SprT-like_domain"/>
</dbReference>
<reference evidence="4 7" key="3">
    <citation type="submission" date="2020-02" db="EMBL/GenBank/DDBJ databases">
        <title>Newly sequenced genome of strain CSTR1 showed variability in Candidatus Kuenenia stuttgartiensis genomes.</title>
        <authorList>
            <person name="Ding C."/>
            <person name="Adrian L."/>
        </authorList>
    </citation>
    <scope>NUCLEOTIDE SEQUENCE [LARGE SCALE GENOMIC DNA]</scope>
    <source>
        <strain evidence="4 7">CSTR1</strain>
    </source>
</reference>
<dbReference type="EMBL" id="CP049055">
    <property type="protein sequence ID" value="QII13771.1"/>
    <property type="molecule type" value="Genomic_DNA"/>
</dbReference>
<dbReference type="Proteomes" id="UP000501926">
    <property type="component" value="Chromosome"/>
</dbReference>
<feature type="domain" description="DUF7168" evidence="3">
    <location>
        <begin position="209"/>
        <end position="331"/>
    </location>
</feature>
<reference evidence="5" key="1">
    <citation type="submission" date="2017-10" db="EMBL/GenBank/DDBJ databases">
        <authorList>
            <person name="Banno H."/>
            <person name="Chua N.-H."/>
        </authorList>
    </citation>
    <scope>NUCLEOTIDE SEQUENCE [LARGE SCALE GENOMIC DNA]</scope>
    <source>
        <strain evidence="5">Kuenenia_mbr1_ru-nijmegen</strain>
    </source>
</reference>
<feature type="domain" description="DUF2786" evidence="2">
    <location>
        <begin position="152"/>
        <end position="188"/>
    </location>
</feature>
<evidence type="ECO:0000259" key="3">
    <source>
        <dbReference type="Pfam" id="PF23771"/>
    </source>
</evidence>
<sequence>MINEYASQMKMDKNRETIDNTLKTAWIMQLKEDWKTANYHYFKNSMRPPHFELSGADRMLGNWKGGHWRRLSISIFLIQSYPWEYVQEVLYHEMAHQYVDEILGIRDDLPHGEIFKSICRENGIDSSATGDIHTWMERKRNSFSAQSGNHTILDKVHKLLALAQSKNEHEAQLAMAKAHELLLKHNLSLLDAHAGRHYVYKQIGNIGNRDAIKSLICSILCKFFFVEAIWKFGYEQHENKNGRALEIYGLPENVEMAEYVYNYLQNISELLWTDYKEQKKIDGNKHRRTFIYGLLEGFYTKLENRAVTSHSNKLVWKGDPRLKEFFFRRNPRRSRTSHRYSTSCHEAYASGINHGKNLVIRKGVHGKSNGEIKYLN</sequence>
<evidence type="ECO:0000313" key="7">
    <source>
        <dbReference type="Proteomes" id="UP000501926"/>
    </source>
</evidence>
<evidence type="ECO:0000313" key="4">
    <source>
        <dbReference type="EMBL" id="QII13771.1"/>
    </source>
</evidence>
<dbReference type="InterPro" id="IPR055592">
    <property type="entry name" value="DUF7168"/>
</dbReference>
<dbReference type="InterPro" id="IPR024498">
    <property type="entry name" value="DUF2786"/>
</dbReference>
<proteinExistence type="predicted"/>
<dbReference type="OrthoDB" id="249404at2"/>
<gene>
    <name evidence="4" type="ORF">KsCSTR_43920</name>
    <name evidence="5" type="ORF">KSMBR1_2623</name>
</gene>
<organism evidence="5 6">
    <name type="scientific">Kuenenia stuttgartiensis</name>
    <dbReference type="NCBI Taxonomy" id="174633"/>
    <lineage>
        <taxon>Bacteria</taxon>
        <taxon>Pseudomonadati</taxon>
        <taxon>Planctomycetota</taxon>
        <taxon>Candidatus Brocadiia</taxon>
        <taxon>Candidatus Brocadiales</taxon>
        <taxon>Candidatus Brocadiaceae</taxon>
        <taxon>Candidatus Kuenenia</taxon>
    </lineage>
</organism>
<dbReference type="AlphaFoldDB" id="A0A2C9CHE4"/>
<evidence type="ECO:0000313" key="5">
    <source>
        <dbReference type="EMBL" id="SOH05110.1"/>
    </source>
</evidence>
<dbReference type="Pfam" id="PF10263">
    <property type="entry name" value="SprT-like"/>
    <property type="match status" value="1"/>
</dbReference>
<dbReference type="Pfam" id="PF10979">
    <property type="entry name" value="DUF2786"/>
    <property type="match status" value="1"/>
</dbReference>
<reference evidence="6" key="2">
    <citation type="submission" date="2017-10" db="EMBL/GenBank/DDBJ databases">
        <authorList>
            <person name="Frank J."/>
        </authorList>
    </citation>
    <scope>NUCLEOTIDE SEQUENCE [LARGE SCALE GENOMIC DNA]</scope>
</reference>
<evidence type="ECO:0000259" key="1">
    <source>
        <dbReference type="Pfam" id="PF10263"/>
    </source>
</evidence>